<dbReference type="EMBL" id="VCKX01000725">
    <property type="protein sequence ID" value="TMR07909.1"/>
    <property type="molecule type" value="Genomic_DNA"/>
</dbReference>
<protein>
    <submittedName>
        <fullName evidence="1">Uncharacterized protein</fullName>
    </submittedName>
</protein>
<accession>A0A5S4EWA0</accession>
<sequence length="68" mass="7422">MELDLMELIGRRVTLRGFTAADHPQLREEWRELGLREPYTVVDGLDGASRALVDLLAGGFVGAVIVGV</sequence>
<reference evidence="1 2" key="1">
    <citation type="submission" date="2019-05" db="EMBL/GenBank/DDBJ databases">
        <title>Draft genome sequence of Nonomuraea zeae DSM 100528.</title>
        <authorList>
            <person name="Saricaoglu S."/>
            <person name="Isik K."/>
        </authorList>
    </citation>
    <scope>NUCLEOTIDE SEQUENCE [LARGE SCALE GENOMIC DNA]</scope>
    <source>
        <strain evidence="1 2">DSM 100528</strain>
    </source>
</reference>
<dbReference type="Proteomes" id="UP000306628">
    <property type="component" value="Unassembled WGS sequence"/>
</dbReference>
<organism evidence="1 2">
    <name type="scientific">Nonomuraea zeae</name>
    <dbReference type="NCBI Taxonomy" id="1642303"/>
    <lineage>
        <taxon>Bacteria</taxon>
        <taxon>Bacillati</taxon>
        <taxon>Actinomycetota</taxon>
        <taxon>Actinomycetes</taxon>
        <taxon>Streptosporangiales</taxon>
        <taxon>Streptosporangiaceae</taxon>
        <taxon>Nonomuraea</taxon>
    </lineage>
</organism>
<name>A0A5S4EWA0_9ACTN</name>
<proteinExistence type="predicted"/>
<gene>
    <name evidence="1" type="ORF">ETD85_62635</name>
</gene>
<evidence type="ECO:0000313" key="1">
    <source>
        <dbReference type="EMBL" id="TMR07909.1"/>
    </source>
</evidence>
<dbReference type="AlphaFoldDB" id="A0A5S4EWA0"/>
<keyword evidence="2" id="KW-1185">Reference proteome</keyword>
<comment type="caution">
    <text evidence="1">The sequence shown here is derived from an EMBL/GenBank/DDBJ whole genome shotgun (WGS) entry which is preliminary data.</text>
</comment>
<evidence type="ECO:0000313" key="2">
    <source>
        <dbReference type="Proteomes" id="UP000306628"/>
    </source>
</evidence>